<protein>
    <submittedName>
        <fullName evidence="1">Uncharacterized protein</fullName>
    </submittedName>
</protein>
<reference evidence="1 2" key="1">
    <citation type="journal article" date="2019" name="Nat. Ecol. Evol.">
        <title>Megaphylogeny resolves global patterns of mushroom evolution.</title>
        <authorList>
            <person name="Varga T."/>
            <person name="Krizsan K."/>
            <person name="Foldi C."/>
            <person name="Dima B."/>
            <person name="Sanchez-Garcia M."/>
            <person name="Sanchez-Ramirez S."/>
            <person name="Szollosi G.J."/>
            <person name="Szarkandi J.G."/>
            <person name="Papp V."/>
            <person name="Albert L."/>
            <person name="Andreopoulos W."/>
            <person name="Angelini C."/>
            <person name="Antonin V."/>
            <person name="Barry K.W."/>
            <person name="Bougher N.L."/>
            <person name="Buchanan P."/>
            <person name="Buyck B."/>
            <person name="Bense V."/>
            <person name="Catcheside P."/>
            <person name="Chovatia M."/>
            <person name="Cooper J."/>
            <person name="Damon W."/>
            <person name="Desjardin D."/>
            <person name="Finy P."/>
            <person name="Geml J."/>
            <person name="Haridas S."/>
            <person name="Hughes K."/>
            <person name="Justo A."/>
            <person name="Karasinski D."/>
            <person name="Kautmanova I."/>
            <person name="Kiss B."/>
            <person name="Kocsube S."/>
            <person name="Kotiranta H."/>
            <person name="LaButti K.M."/>
            <person name="Lechner B.E."/>
            <person name="Liimatainen K."/>
            <person name="Lipzen A."/>
            <person name="Lukacs Z."/>
            <person name="Mihaltcheva S."/>
            <person name="Morgado L.N."/>
            <person name="Niskanen T."/>
            <person name="Noordeloos M.E."/>
            <person name="Ohm R.A."/>
            <person name="Ortiz-Santana B."/>
            <person name="Ovrebo C."/>
            <person name="Racz N."/>
            <person name="Riley R."/>
            <person name="Savchenko A."/>
            <person name="Shiryaev A."/>
            <person name="Soop K."/>
            <person name="Spirin V."/>
            <person name="Szebenyi C."/>
            <person name="Tomsovsky M."/>
            <person name="Tulloss R.E."/>
            <person name="Uehling J."/>
            <person name="Grigoriev I.V."/>
            <person name="Vagvolgyi C."/>
            <person name="Papp T."/>
            <person name="Martin F.M."/>
            <person name="Miettinen O."/>
            <person name="Hibbett D.S."/>
            <person name="Nagy L.G."/>
        </authorList>
    </citation>
    <scope>NUCLEOTIDE SEQUENCE [LARGE SCALE GENOMIC DNA]</scope>
    <source>
        <strain evidence="1 2">CBS 962.96</strain>
    </source>
</reference>
<proteinExistence type="predicted"/>
<organism evidence="1 2">
    <name type="scientific">Dendrothele bispora (strain CBS 962.96)</name>
    <dbReference type="NCBI Taxonomy" id="1314807"/>
    <lineage>
        <taxon>Eukaryota</taxon>
        <taxon>Fungi</taxon>
        <taxon>Dikarya</taxon>
        <taxon>Basidiomycota</taxon>
        <taxon>Agaricomycotina</taxon>
        <taxon>Agaricomycetes</taxon>
        <taxon>Agaricomycetidae</taxon>
        <taxon>Agaricales</taxon>
        <taxon>Agaricales incertae sedis</taxon>
        <taxon>Dendrothele</taxon>
    </lineage>
</organism>
<name>A0A4S8LUY2_DENBC</name>
<accession>A0A4S8LUY2</accession>
<evidence type="ECO:0000313" key="1">
    <source>
        <dbReference type="EMBL" id="THU93436.1"/>
    </source>
</evidence>
<keyword evidence="2" id="KW-1185">Reference proteome</keyword>
<dbReference type="Proteomes" id="UP000297245">
    <property type="component" value="Unassembled WGS sequence"/>
</dbReference>
<dbReference type="EMBL" id="ML179249">
    <property type="protein sequence ID" value="THU93436.1"/>
    <property type="molecule type" value="Genomic_DNA"/>
</dbReference>
<evidence type="ECO:0000313" key="2">
    <source>
        <dbReference type="Proteomes" id="UP000297245"/>
    </source>
</evidence>
<sequence length="190" mass="21698">MDTTAAGPQLAIWDSTELRHWQELSCLNHISSDGRKFSRAHLVGVVRKGSDPVVFLPCHLDASVGPIETYILLPRTRRIKLISKSSCEHSLRNLLNGVNGNGITYVMDETRGESTGSPSTEHIGKQRLLCTKFTHISCKTVRFRPMRQMTGFPWTRLRYTRRGSDDTRIWQYKLRGSDNTNRNLTIQTRI</sequence>
<dbReference type="AlphaFoldDB" id="A0A4S8LUY2"/>
<gene>
    <name evidence="1" type="ORF">K435DRAFT_191910</name>
</gene>